<evidence type="ECO:0000313" key="1">
    <source>
        <dbReference type="EMBL" id="KAI0095124.1"/>
    </source>
</evidence>
<protein>
    <submittedName>
        <fullName evidence="1">Uncharacterized protein</fullName>
    </submittedName>
</protein>
<accession>A0ACB8UN08</accession>
<dbReference type="Proteomes" id="UP001055072">
    <property type="component" value="Unassembled WGS sequence"/>
</dbReference>
<proteinExistence type="predicted"/>
<name>A0ACB8UN08_9APHY</name>
<reference evidence="1" key="1">
    <citation type="journal article" date="2021" name="Environ. Microbiol.">
        <title>Gene family expansions and transcriptome signatures uncover fungal adaptations to wood decay.</title>
        <authorList>
            <person name="Hage H."/>
            <person name="Miyauchi S."/>
            <person name="Viragh M."/>
            <person name="Drula E."/>
            <person name="Min B."/>
            <person name="Chaduli D."/>
            <person name="Navarro D."/>
            <person name="Favel A."/>
            <person name="Norest M."/>
            <person name="Lesage-Meessen L."/>
            <person name="Balint B."/>
            <person name="Merenyi Z."/>
            <person name="de Eugenio L."/>
            <person name="Morin E."/>
            <person name="Martinez A.T."/>
            <person name="Baldrian P."/>
            <person name="Stursova M."/>
            <person name="Martinez M.J."/>
            <person name="Novotny C."/>
            <person name="Magnuson J.K."/>
            <person name="Spatafora J.W."/>
            <person name="Maurice S."/>
            <person name="Pangilinan J."/>
            <person name="Andreopoulos W."/>
            <person name="LaButti K."/>
            <person name="Hundley H."/>
            <person name="Na H."/>
            <person name="Kuo A."/>
            <person name="Barry K."/>
            <person name="Lipzen A."/>
            <person name="Henrissat B."/>
            <person name="Riley R."/>
            <person name="Ahrendt S."/>
            <person name="Nagy L.G."/>
            <person name="Grigoriev I.V."/>
            <person name="Martin F."/>
            <person name="Rosso M.N."/>
        </authorList>
    </citation>
    <scope>NUCLEOTIDE SEQUENCE</scope>
    <source>
        <strain evidence="1">CBS 384.51</strain>
    </source>
</reference>
<keyword evidence="2" id="KW-1185">Reference proteome</keyword>
<gene>
    <name evidence="1" type="ORF">BDY19DRAFT_916383</name>
</gene>
<evidence type="ECO:0000313" key="2">
    <source>
        <dbReference type="Proteomes" id="UP001055072"/>
    </source>
</evidence>
<dbReference type="EMBL" id="MU274900">
    <property type="protein sequence ID" value="KAI0095124.1"/>
    <property type="molecule type" value="Genomic_DNA"/>
</dbReference>
<organism evidence="1 2">
    <name type="scientific">Irpex rosettiformis</name>
    <dbReference type="NCBI Taxonomy" id="378272"/>
    <lineage>
        <taxon>Eukaryota</taxon>
        <taxon>Fungi</taxon>
        <taxon>Dikarya</taxon>
        <taxon>Basidiomycota</taxon>
        <taxon>Agaricomycotina</taxon>
        <taxon>Agaricomycetes</taxon>
        <taxon>Polyporales</taxon>
        <taxon>Irpicaceae</taxon>
        <taxon>Irpex</taxon>
    </lineage>
</organism>
<sequence>MVDYDPHVRRGHPIVMGLIIVFAIIELSISAWLVARFNSHHNFFSIDERDRTRFLLFASIWTIFFSFLYSLLFFHSASSGSVLTSVGSHAVFMFITWVFWLSGAAAITSTLNGGLDCGKGTTYCGQLNALEAFAWIEFVMTTFALVVITLRGVASARRGDGFRGQMVSV</sequence>
<comment type="caution">
    <text evidence="1">The sequence shown here is derived from an EMBL/GenBank/DDBJ whole genome shotgun (WGS) entry which is preliminary data.</text>
</comment>